<evidence type="ECO:0000313" key="2">
    <source>
        <dbReference type="Proteomes" id="UP001234297"/>
    </source>
</evidence>
<proteinExistence type="predicted"/>
<keyword evidence="2" id="KW-1185">Reference proteome</keyword>
<reference evidence="1 2" key="1">
    <citation type="journal article" date="2022" name="Hortic Res">
        <title>A haplotype resolved chromosomal level avocado genome allows analysis of novel avocado genes.</title>
        <authorList>
            <person name="Nath O."/>
            <person name="Fletcher S.J."/>
            <person name="Hayward A."/>
            <person name="Shaw L.M."/>
            <person name="Masouleh A.K."/>
            <person name="Furtado A."/>
            <person name="Henry R.J."/>
            <person name="Mitter N."/>
        </authorList>
    </citation>
    <scope>NUCLEOTIDE SEQUENCE [LARGE SCALE GENOMIC DNA]</scope>
    <source>
        <strain evidence="2">cv. Hass</strain>
    </source>
</reference>
<dbReference type="EMBL" id="CM056814">
    <property type="protein sequence ID" value="KAJ8628064.1"/>
    <property type="molecule type" value="Genomic_DNA"/>
</dbReference>
<dbReference type="Proteomes" id="UP001234297">
    <property type="component" value="Chromosome 6"/>
</dbReference>
<gene>
    <name evidence="1" type="ORF">MRB53_021371</name>
</gene>
<name>A0ACC2L4U3_PERAE</name>
<sequence>MEPVFEVVPKIEHFSCMADLLARAERLEEAWDFIEKLSEKPNAIVLGALLNACRNLRNVEVGERIMARLLELEPTNSANYVISSKIYANSERWDDSARMRGLMRKRGVVKTPGCSWIKIDNQVHEFLASGGLHHRLKVIYVVVKDLLSFCPRDLFRQCCRESLGLRGPAIIVDPQKLLN</sequence>
<accession>A0ACC2L4U3</accession>
<organism evidence="1 2">
    <name type="scientific">Persea americana</name>
    <name type="common">Avocado</name>
    <dbReference type="NCBI Taxonomy" id="3435"/>
    <lineage>
        <taxon>Eukaryota</taxon>
        <taxon>Viridiplantae</taxon>
        <taxon>Streptophyta</taxon>
        <taxon>Embryophyta</taxon>
        <taxon>Tracheophyta</taxon>
        <taxon>Spermatophyta</taxon>
        <taxon>Magnoliopsida</taxon>
        <taxon>Magnoliidae</taxon>
        <taxon>Laurales</taxon>
        <taxon>Lauraceae</taxon>
        <taxon>Persea</taxon>
    </lineage>
</organism>
<comment type="caution">
    <text evidence="1">The sequence shown here is derived from an EMBL/GenBank/DDBJ whole genome shotgun (WGS) entry which is preliminary data.</text>
</comment>
<evidence type="ECO:0000313" key="1">
    <source>
        <dbReference type="EMBL" id="KAJ8628064.1"/>
    </source>
</evidence>
<protein>
    <submittedName>
        <fullName evidence="1">Uncharacterized protein</fullName>
    </submittedName>
</protein>